<dbReference type="GO" id="GO:0030288">
    <property type="term" value="C:outer membrane-bounded periplasmic space"/>
    <property type="evidence" value="ECO:0007669"/>
    <property type="project" value="TreeGrafter"/>
</dbReference>
<dbReference type="Pfam" id="PF01520">
    <property type="entry name" value="Amidase_3"/>
    <property type="match status" value="1"/>
</dbReference>
<dbReference type="GO" id="GO:0008745">
    <property type="term" value="F:N-acetylmuramoyl-L-alanine amidase activity"/>
    <property type="evidence" value="ECO:0007669"/>
    <property type="project" value="UniProtKB-EC"/>
</dbReference>
<dbReference type="EC" id="3.5.1.28" evidence="2"/>
<dbReference type="NCBIfam" id="TIGR04183">
    <property type="entry name" value="Por_Secre_tail"/>
    <property type="match status" value="1"/>
</dbReference>
<dbReference type="Pfam" id="PF18962">
    <property type="entry name" value="Por_Secre_tail"/>
    <property type="match status" value="1"/>
</dbReference>
<dbReference type="CDD" id="cd02696">
    <property type="entry name" value="MurNAc-LAA"/>
    <property type="match status" value="1"/>
</dbReference>
<dbReference type="Gene3D" id="3.40.630.40">
    <property type="entry name" value="Zn-dependent exopeptidases"/>
    <property type="match status" value="1"/>
</dbReference>
<evidence type="ECO:0000313" key="7">
    <source>
        <dbReference type="EMBL" id="VBB47094.1"/>
    </source>
</evidence>
<dbReference type="SUPFAM" id="SSF53187">
    <property type="entry name" value="Zn-dependent exopeptidases"/>
    <property type="match status" value="1"/>
</dbReference>
<accession>A0A653AHB6</accession>
<dbReference type="InterPro" id="IPR050695">
    <property type="entry name" value="N-acetylmuramoyl_amidase_3"/>
</dbReference>
<evidence type="ECO:0000256" key="2">
    <source>
        <dbReference type="ARBA" id="ARBA00011901"/>
    </source>
</evidence>
<dbReference type="PANTHER" id="PTHR30404">
    <property type="entry name" value="N-ACETYLMURAMOYL-L-ALANINE AMIDASE"/>
    <property type="match status" value="1"/>
</dbReference>
<organism evidence="7">
    <name type="scientific">uncultured Paludibacter sp</name>
    <dbReference type="NCBI Taxonomy" id="497635"/>
    <lineage>
        <taxon>Bacteria</taxon>
        <taxon>Pseudomonadati</taxon>
        <taxon>Bacteroidota</taxon>
        <taxon>Bacteroidia</taxon>
        <taxon>Bacteroidales</taxon>
        <taxon>Paludibacteraceae</taxon>
        <taxon>Paludibacter</taxon>
        <taxon>environmental samples</taxon>
    </lineage>
</organism>
<dbReference type="SUPFAM" id="SSF63829">
    <property type="entry name" value="Calcium-dependent phosphotriesterase"/>
    <property type="match status" value="1"/>
</dbReference>
<dbReference type="GO" id="GO:0009253">
    <property type="term" value="P:peptidoglycan catabolic process"/>
    <property type="evidence" value="ECO:0007669"/>
    <property type="project" value="InterPro"/>
</dbReference>
<reference evidence="7" key="1">
    <citation type="submission" date="2018-07" db="EMBL/GenBank/DDBJ databases">
        <authorList>
            <consortium name="Genoscope - CEA"/>
            <person name="William W."/>
        </authorList>
    </citation>
    <scope>NUCLEOTIDE SEQUENCE</scope>
    <source>
        <strain evidence="7">IK1</strain>
    </source>
</reference>
<dbReference type="InterPro" id="IPR026444">
    <property type="entry name" value="Secre_tail"/>
</dbReference>
<protein>
    <recommendedName>
        <fullName evidence="2">N-acetylmuramoyl-L-alanine amidase</fullName>
        <ecNumber evidence="2">3.5.1.28</ecNumber>
    </recommendedName>
</protein>
<sequence length="1234" mass="134719">MKKLITLISILAVFSLSAADFTGIKIYINPGHGGYDGANDRNVVTIPYALGDTLGFWESASNLTKGLELRDLLQAQGATVIISRTQNRDEDDRLLSEIAEEANANGVDAFLSIHSNALGTNTGTNYLLQLYHGYDNQPTVEASLPMCKAAWPRLIENKLTVWTNYPTAATPNYRGDFSFYGNTSGLGVLRPLTVPGFLNEGSFHDYSPETHRLLSKDYRKLESYRFLQYFCDYFGKDLPTTGVIGGWVKGIDERVNDSRFAYKTSTDDEWLPLNSANIKLMNAVGDSINNYTVDTLYNGIFTFRNLAPGTYKLRITAKDHTTKDTTIVVSAGTISYMKVMMRNPNLPIYHIIPPDYPNPVQDAGALPMNHYDFQNIKQENPDWVSPTTSIRKVLFKNEKLYILSEDTTTNIPKIDIVNASTFAKIREMDLTGISGGAKILSDINFTADGVLLGCNKDTISLPENKGRYFKMYYWENDSVAPNLLFQTQSQANWANGIVGETFAVTGARFKCSIYTTSVTTGSSKAIRIIGYNYQDSVNLGYRYMLDAANYTEALWGKNVKFNISPNGTDKIVVDGENMLPTEYKFEWEQPDRSPLTLQSVFAEENGYQLQKEASGGTFFRNASHVYMVAPNCDADKSKVGIVLFDVNEGLGNAKKVSEFLPEAGLGTTPAPYMMAAAKVSGYDIDMIGLAEKQGIARFRNIASATANVYASELKMEDIGTAYVLSFTLNDAIASGKVSIFDSTQEVFEVVLGSLEKGVQSVTVQKNDLPEGNYNWSVEVNANNVDRPYKFSDDALAQMQFYYPRGVCVDNTFNSPFFGRVYVAEATGGAASASRTTKDGVYILNSALEDVTNQGANAYAGNITWSTSGSPMRVFVGEDGTVYVNDWSDAHPGIWMMNPASPQNSFAPIFSSALTKAGTGLSSNNGVNVHGSIAHCYVSGLGAERKLFTFDEDYTDAVATSAGNLLQYNIGELATPWDSAPSAIVYNDILNGNLQQNYNSCIVPDGRDGWWISQNRSADAATIPSLIHVKTDGMVDFNSGQTPTLIANSATAGMALNYDGTQIAIGSSNEVKIYSVKYGEDGTPSLSQIYSIKPAVGANTSSISYDRAGNIYVASYNAGGTPSKVGAFALPKITNNFVTPAPVLQLLAGTKTGVQEINSNSDVIIYPNPVSNSATIKSNSELKSISLYDINGRLMMQKALQGLQSDLNISNLSSGIYIVKVQTQNKTFNLRVIKK</sequence>
<feature type="domain" description="MurNAc-LAA" evidence="5">
    <location>
        <begin position="26"/>
        <end position="219"/>
    </location>
</feature>
<feature type="domain" description="Secretion system C-terminal sorting" evidence="6">
    <location>
        <begin position="1164"/>
        <end position="1227"/>
    </location>
</feature>
<proteinExistence type="predicted"/>
<dbReference type="InterPro" id="IPR013784">
    <property type="entry name" value="Carb-bd-like_fold"/>
</dbReference>
<feature type="signal peptide" evidence="4">
    <location>
        <begin position="1"/>
        <end position="18"/>
    </location>
</feature>
<dbReference type="SUPFAM" id="SSF49452">
    <property type="entry name" value="Starch-binding domain-like"/>
    <property type="match status" value="1"/>
</dbReference>
<comment type="catalytic activity">
    <reaction evidence="1">
        <text>Hydrolyzes the link between N-acetylmuramoyl residues and L-amino acid residues in certain cell-wall glycopeptides.</text>
        <dbReference type="EC" id="3.5.1.28"/>
    </reaction>
</comment>
<dbReference type="PANTHER" id="PTHR30404:SF0">
    <property type="entry name" value="N-ACETYLMURAMOYL-L-ALANINE AMIDASE AMIC"/>
    <property type="match status" value="1"/>
</dbReference>
<keyword evidence="3" id="KW-0378">Hydrolase</keyword>
<gene>
    <name evidence="7" type="ORF">TRIP_D420043</name>
</gene>
<evidence type="ECO:0000256" key="1">
    <source>
        <dbReference type="ARBA" id="ARBA00001561"/>
    </source>
</evidence>
<name>A0A653AHB6_9BACT</name>
<evidence type="ECO:0000259" key="6">
    <source>
        <dbReference type="Pfam" id="PF18962"/>
    </source>
</evidence>
<dbReference type="Gene3D" id="2.60.40.1120">
    <property type="entry name" value="Carboxypeptidase-like, regulatory domain"/>
    <property type="match status" value="1"/>
</dbReference>
<feature type="chain" id="PRO_5024965796" description="N-acetylmuramoyl-L-alanine amidase" evidence="4">
    <location>
        <begin position="19"/>
        <end position="1234"/>
    </location>
</feature>
<dbReference type="InterPro" id="IPR002508">
    <property type="entry name" value="MurNAc-LAA_cat"/>
</dbReference>
<evidence type="ECO:0000256" key="3">
    <source>
        <dbReference type="ARBA" id="ARBA00022801"/>
    </source>
</evidence>
<dbReference type="GO" id="GO:0030246">
    <property type="term" value="F:carbohydrate binding"/>
    <property type="evidence" value="ECO:0007669"/>
    <property type="project" value="InterPro"/>
</dbReference>
<dbReference type="EMBL" id="UPXZ01000037">
    <property type="protein sequence ID" value="VBB47094.1"/>
    <property type="molecule type" value="Genomic_DNA"/>
</dbReference>
<evidence type="ECO:0000259" key="5">
    <source>
        <dbReference type="Pfam" id="PF01520"/>
    </source>
</evidence>
<keyword evidence="4" id="KW-0732">Signal</keyword>
<dbReference type="AlphaFoldDB" id="A0A653AHB6"/>
<evidence type="ECO:0000256" key="4">
    <source>
        <dbReference type="SAM" id="SignalP"/>
    </source>
</evidence>